<name>A0AAV9SPS0_9TELE</name>
<keyword evidence="3" id="KW-1185">Reference proteome</keyword>
<comment type="caution">
    <text evidence="2">The sequence shown here is derived from an EMBL/GenBank/DDBJ whole genome shotgun (WGS) entry which is preliminary data.</text>
</comment>
<organism evidence="2 3">
    <name type="scientific">Crenichthys baileyi</name>
    <name type="common">White River springfish</name>
    <dbReference type="NCBI Taxonomy" id="28760"/>
    <lineage>
        <taxon>Eukaryota</taxon>
        <taxon>Metazoa</taxon>
        <taxon>Chordata</taxon>
        <taxon>Craniata</taxon>
        <taxon>Vertebrata</taxon>
        <taxon>Euteleostomi</taxon>
        <taxon>Actinopterygii</taxon>
        <taxon>Neopterygii</taxon>
        <taxon>Teleostei</taxon>
        <taxon>Neoteleostei</taxon>
        <taxon>Acanthomorphata</taxon>
        <taxon>Ovalentaria</taxon>
        <taxon>Atherinomorphae</taxon>
        <taxon>Cyprinodontiformes</taxon>
        <taxon>Goodeidae</taxon>
        <taxon>Crenichthys</taxon>
    </lineage>
</organism>
<sequence length="129" mass="14286">CLLRVLLSDATTLSKFLPGNLSIPQPLLSISLDRILHTCLSNLQHLTPPWVSSLSQKNPPALHKLTKGFLIFPSPPKFKISHTLHRSLPPTSTSNPASPPSQTPSWNRKLKSITTITYLSWLPGRKAHL</sequence>
<evidence type="ECO:0000256" key="1">
    <source>
        <dbReference type="SAM" id="MobiDB-lite"/>
    </source>
</evidence>
<feature type="region of interest" description="Disordered" evidence="1">
    <location>
        <begin position="81"/>
        <end position="107"/>
    </location>
</feature>
<dbReference type="AlphaFoldDB" id="A0AAV9SPS0"/>
<protein>
    <submittedName>
        <fullName evidence="2">Uncharacterized protein</fullName>
    </submittedName>
</protein>
<evidence type="ECO:0000313" key="2">
    <source>
        <dbReference type="EMBL" id="KAK5623359.1"/>
    </source>
</evidence>
<reference evidence="2 3" key="1">
    <citation type="submission" date="2021-06" db="EMBL/GenBank/DDBJ databases">
        <authorList>
            <person name="Palmer J.M."/>
        </authorList>
    </citation>
    <scope>NUCLEOTIDE SEQUENCE [LARGE SCALE GENOMIC DNA]</scope>
    <source>
        <strain evidence="2 3">MEX-2019</strain>
        <tissue evidence="2">Muscle</tissue>
    </source>
</reference>
<feature type="non-terminal residue" evidence="2">
    <location>
        <position position="1"/>
    </location>
</feature>
<dbReference type="Proteomes" id="UP001311232">
    <property type="component" value="Unassembled WGS sequence"/>
</dbReference>
<feature type="compositionally biased region" description="Low complexity" evidence="1">
    <location>
        <begin position="87"/>
        <end position="96"/>
    </location>
</feature>
<proteinExistence type="predicted"/>
<accession>A0AAV9SPS0</accession>
<gene>
    <name evidence="2" type="ORF">CRENBAI_015638</name>
</gene>
<dbReference type="EMBL" id="JAHHUM010000034">
    <property type="protein sequence ID" value="KAK5623359.1"/>
    <property type="molecule type" value="Genomic_DNA"/>
</dbReference>
<evidence type="ECO:0000313" key="3">
    <source>
        <dbReference type="Proteomes" id="UP001311232"/>
    </source>
</evidence>